<dbReference type="SUPFAM" id="SSF102114">
    <property type="entry name" value="Radical SAM enzymes"/>
    <property type="match status" value="1"/>
</dbReference>
<keyword evidence="6" id="KW-0560">Oxidoreductase</keyword>
<comment type="cofactor">
    <cofactor evidence="1">
        <name>[4Fe-4S] cluster</name>
        <dbReference type="ChEBI" id="CHEBI:49883"/>
    </cofactor>
</comment>
<evidence type="ECO:0000259" key="10">
    <source>
        <dbReference type="PROSITE" id="PS51918"/>
    </source>
</evidence>
<dbReference type="SFLD" id="SFLDF00392">
    <property type="entry name" value="YjjI_activase"/>
    <property type="match status" value="1"/>
</dbReference>
<dbReference type="InterPro" id="IPR023912">
    <property type="entry name" value="YjjW_bact"/>
</dbReference>
<dbReference type="GO" id="GO:0046872">
    <property type="term" value="F:metal ion binding"/>
    <property type="evidence" value="ECO:0007669"/>
    <property type="project" value="UniProtKB-KW"/>
</dbReference>
<dbReference type="SFLD" id="SFLDG01118">
    <property type="entry name" value="activating_enzymes__group_2"/>
    <property type="match status" value="1"/>
</dbReference>
<name>A0A1Q9GBF3_9GAMM</name>
<dbReference type="PROSITE" id="PS01087">
    <property type="entry name" value="RADICAL_ACTIVATING"/>
    <property type="match status" value="1"/>
</dbReference>
<dbReference type="PROSITE" id="PS51918">
    <property type="entry name" value="RADICAL_SAM"/>
    <property type="match status" value="1"/>
</dbReference>
<dbReference type="InterPro" id="IPR013785">
    <property type="entry name" value="Aldolase_TIM"/>
</dbReference>
<dbReference type="InterPro" id="IPR007197">
    <property type="entry name" value="rSAM"/>
</dbReference>
<evidence type="ECO:0000256" key="4">
    <source>
        <dbReference type="ARBA" id="ARBA00022691"/>
    </source>
</evidence>
<evidence type="ECO:0000256" key="3">
    <source>
        <dbReference type="ARBA" id="ARBA00022485"/>
    </source>
</evidence>
<feature type="domain" description="Radical SAM core" evidence="10">
    <location>
        <begin position="19"/>
        <end position="292"/>
    </location>
</feature>
<evidence type="ECO:0000256" key="2">
    <source>
        <dbReference type="ARBA" id="ARBA00009777"/>
    </source>
</evidence>
<dbReference type="GO" id="GO:0051539">
    <property type="term" value="F:4 iron, 4 sulfur cluster binding"/>
    <property type="evidence" value="ECO:0007669"/>
    <property type="project" value="UniProtKB-KW"/>
</dbReference>
<organism evidence="11 12">
    <name type="scientific">Photobacterium proteolyticum</name>
    <dbReference type="NCBI Taxonomy" id="1903952"/>
    <lineage>
        <taxon>Bacteria</taxon>
        <taxon>Pseudomonadati</taxon>
        <taxon>Pseudomonadota</taxon>
        <taxon>Gammaproteobacteria</taxon>
        <taxon>Vibrionales</taxon>
        <taxon>Vibrionaceae</taxon>
        <taxon>Photobacterium</taxon>
    </lineage>
</organism>
<evidence type="ECO:0000256" key="5">
    <source>
        <dbReference type="ARBA" id="ARBA00022723"/>
    </source>
</evidence>
<evidence type="ECO:0000313" key="11">
    <source>
        <dbReference type="EMBL" id="OLQ71689.1"/>
    </source>
</evidence>
<keyword evidence="4" id="KW-0949">S-adenosyl-L-methionine</keyword>
<proteinExistence type="inferred from homology"/>
<dbReference type="InterPro" id="IPR012839">
    <property type="entry name" value="Organic_radical_activase"/>
</dbReference>
<dbReference type="STRING" id="1903952.BIT28_12310"/>
<dbReference type="PANTHER" id="PTHR30352">
    <property type="entry name" value="PYRUVATE FORMATE-LYASE-ACTIVATING ENZYME"/>
    <property type="match status" value="1"/>
</dbReference>
<dbReference type="PROSITE" id="PS00198">
    <property type="entry name" value="4FE4S_FER_1"/>
    <property type="match status" value="2"/>
</dbReference>
<keyword evidence="12" id="KW-1185">Reference proteome</keyword>
<evidence type="ECO:0000313" key="12">
    <source>
        <dbReference type="Proteomes" id="UP000186905"/>
    </source>
</evidence>
<dbReference type="PROSITE" id="PS51379">
    <property type="entry name" value="4FE4S_FER_2"/>
    <property type="match status" value="2"/>
</dbReference>
<protein>
    <submittedName>
        <fullName evidence="11">Glycine radical enzyme activase</fullName>
    </submittedName>
</protein>
<dbReference type="Pfam" id="PF04055">
    <property type="entry name" value="Radical_SAM"/>
    <property type="match status" value="1"/>
</dbReference>
<evidence type="ECO:0000256" key="7">
    <source>
        <dbReference type="ARBA" id="ARBA00023004"/>
    </source>
</evidence>
<reference evidence="11 12" key="1">
    <citation type="submission" date="2016-09" db="EMBL/GenBank/DDBJ databases">
        <title>Photobacterium proteolyticum sp. nov. a protease producing bacterium isolated from ocean sediments of Laizhou Bay.</title>
        <authorList>
            <person name="Li Y."/>
        </authorList>
    </citation>
    <scope>NUCLEOTIDE SEQUENCE [LARGE SCALE GENOMIC DNA]</scope>
    <source>
        <strain evidence="11 12">13-12</strain>
    </source>
</reference>
<dbReference type="Gene3D" id="3.20.20.70">
    <property type="entry name" value="Aldolase class I"/>
    <property type="match status" value="1"/>
</dbReference>
<dbReference type="Gene3D" id="3.30.70.20">
    <property type="match status" value="1"/>
</dbReference>
<dbReference type="EMBL" id="MJIL01000094">
    <property type="protein sequence ID" value="OLQ71689.1"/>
    <property type="molecule type" value="Genomic_DNA"/>
</dbReference>
<dbReference type="SFLD" id="SFLDG01066">
    <property type="entry name" value="organic_radical-activating_enz"/>
    <property type="match status" value="1"/>
</dbReference>
<dbReference type="NCBIfam" id="TIGR04041">
    <property type="entry name" value="activase_YjjW"/>
    <property type="match status" value="1"/>
</dbReference>
<feature type="domain" description="4Fe-4S ferredoxin-type" evidence="9">
    <location>
        <begin position="74"/>
        <end position="103"/>
    </location>
</feature>
<dbReference type="InterPro" id="IPR040074">
    <property type="entry name" value="BssD/PflA/YjjW"/>
</dbReference>
<dbReference type="InterPro" id="IPR001989">
    <property type="entry name" value="Radical_activat_CS"/>
</dbReference>
<keyword evidence="8" id="KW-0411">Iron-sulfur</keyword>
<sequence>MSNRLATATVSKILPFSCVDGPGNRLVIFLQGCNFDCKNCHNPHTIGLCDHCGDCIEHCPSNALSMVTDAKGKDQIRWNNDACTHCDTCLAVCPRQSSPKTRQYTVDDMLAVIRKNCLFISGITVTGGEATLQLNFIIELFQAIKSNSDLQHLSCMIDSNGSLSETGWKKVIPYIDGAMIDLKAWQEDTHRWITGRDNHRVFESIHLLSHHNKLHELRLLVIPTITDFETEIAALADYLVMLPDENTRIRLNAFQHHGVSGEALSWPTCSKEEITAFAEQLTQLSVRNVVLPAVILESQADNENH</sequence>
<evidence type="ECO:0000256" key="6">
    <source>
        <dbReference type="ARBA" id="ARBA00023002"/>
    </source>
</evidence>
<dbReference type="PANTHER" id="PTHR30352:SF13">
    <property type="entry name" value="GLYCYL-RADICAL ENZYME ACTIVATING ENZYME YJJW-RELATED"/>
    <property type="match status" value="1"/>
</dbReference>
<dbReference type="Proteomes" id="UP000186905">
    <property type="component" value="Unassembled WGS sequence"/>
</dbReference>
<evidence type="ECO:0000259" key="9">
    <source>
        <dbReference type="PROSITE" id="PS51379"/>
    </source>
</evidence>
<dbReference type="OrthoDB" id="9782387at2"/>
<dbReference type="InterPro" id="IPR058240">
    <property type="entry name" value="rSAM_sf"/>
</dbReference>
<dbReference type="RefSeq" id="WP_075767341.1">
    <property type="nucleotide sequence ID" value="NZ_MJIL01000094.1"/>
</dbReference>
<accession>A0A1Q9GBF3</accession>
<keyword evidence="5" id="KW-0479">Metal-binding</keyword>
<evidence type="ECO:0000256" key="1">
    <source>
        <dbReference type="ARBA" id="ARBA00001966"/>
    </source>
</evidence>
<dbReference type="InterPro" id="IPR034457">
    <property type="entry name" value="Organic_radical-activating"/>
</dbReference>
<keyword evidence="3" id="KW-0004">4Fe-4S</keyword>
<feature type="domain" description="4Fe-4S ferredoxin-type" evidence="9">
    <location>
        <begin position="49"/>
        <end position="69"/>
    </location>
</feature>
<dbReference type="GO" id="GO:0016491">
    <property type="term" value="F:oxidoreductase activity"/>
    <property type="evidence" value="ECO:0007669"/>
    <property type="project" value="UniProtKB-KW"/>
</dbReference>
<dbReference type="SFLD" id="SFLDS00029">
    <property type="entry name" value="Radical_SAM"/>
    <property type="match status" value="1"/>
</dbReference>
<comment type="similarity">
    <text evidence="2">Belongs to the organic radical-activating enzymes family.</text>
</comment>
<gene>
    <name evidence="11" type="ORF">BIT28_12310</name>
</gene>
<dbReference type="AlphaFoldDB" id="A0A1Q9GBF3"/>
<dbReference type="InterPro" id="IPR017896">
    <property type="entry name" value="4Fe4S_Fe-S-bd"/>
</dbReference>
<dbReference type="PIRSF" id="PIRSF000371">
    <property type="entry name" value="PFL_act_enz"/>
    <property type="match status" value="1"/>
</dbReference>
<dbReference type="SUPFAM" id="SSF54862">
    <property type="entry name" value="4Fe-4S ferredoxins"/>
    <property type="match status" value="1"/>
</dbReference>
<comment type="caution">
    <text evidence="11">The sequence shown here is derived from an EMBL/GenBank/DDBJ whole genome shotgun (WGS) entry which is preliminary data.</text>
</comment>
<keyword evidence="7" id="KW-0408">Iron</keyword>
<dbReference type="InterPro" id="IPR017900">
    <property type="entry name" value="4Fe4S_Fe_S_CS"/>
</dbReference>
<evidence type="ECO:0000256" key="8">
    <source>
        <dbReference type="ARBA" id="ARBA00023014"/>
    </source>
</evidence>